<evidence type="ECO:0000256" key="8">
    <source>
        <dbReference type="ARBA" id="ARBA00023326"/>
    </source>
</evidence>
<dbReference type="GO" id="GO:0008422">
    <property type="term" value="F:beta-glucosidase activity"/>
    <property type="evidence" value="ECO:0007669"/>
    <property type="project" value="UniProtKB-EC"/>
</dbReference>
<dbReference type="InterPro" id="IPR006311">
    <property type="entry name" value="TAT_signal"/>
</dbReference>
<protein>
    <recommendedName>
        <fullName evidence="3 9">Beta-glucosidase</fullName>
        <ecNumber evidence="3 9">3.2.1.21</ecNumber>
    </recommendedName>
</protein>
<dbReference type="EMBL" id="JBHSWI010000001">
    <property type="protein sequence ID" value="MFC6645287.1"/>
    <property type="molecule type" value="Genomic_DNA"/>
</dbReference>
<dbReference type="SUPFAM" id="SSF51445">
    <property type="entry name" value="(Trans)glycosidases"/>
    <property type="match status" value="1"/>
</dbReference>
<keyword evidence="8" id="KW-0624">Polysaccharide degradation</keyword>
<dbReference type="Gene3D" id="3.20.20.80">
    <property type="entry name" value="Glycosidases"/>
    <property type="match status" value="1"/>
</dbReference>
<dbReference type="PANTHER" id="PTHR10353:SF36">
    <property type="entry name" value="LP05116P"/>
    <property type="match status" value="1"/>
</dbReference>
<accession>A0ABW1Z7C5</accession>
<dbReference type="Pfam" id="PF00232">
    <property type="entry name" value="Glyco_hydro_1"/>
    <property type="match status" value="1"/>
</dbReference>
<dbReference type="Proteomes" id="UP001596391">
    <property type="component" value="Unassembled WGS sequence"/>
</dbReference>
<evidence type="ECO:0000256" key="4">
    <source>
        <dbReference type="ARBA" id="ARBA00022801"/>
    </source>
</evidence>
<proteinExistence type="inferred from homology"/>
<organism evidence="10 11">
    <name type="scientific">Granulicella cerasi</name>
    <dbReference type="NCBI Taxonomy" id="741063"/>
    <lineage>
        <taxon>Bacteria</taxon>
        <taxon>Pseudomonadati</taxon>
        <taxon>Acidobacteriota</taxon>
        <taxon>Terriglobia</taxon>
        <taxon>Terriglobales</taxon>
        <taxon>Acidobacteriaceae</taxon>
        <taxon>Granulicella</taxon>
    </lineage>
</organism>
<gene>
    <name evidence="10" type="ORF">ACFQBQ_06730</name>
</gene>
<keyword evidence="4 9" id="KW-0378">Hydrolase</keyword>
<evidence type="ECO:0000313" key="11">
    <source>
        <dbReference type="Proteomes" id="UP001596391"/>
    </source>
</evidence>
<name>A0ABW1Z7C5_9BACT</name>
<evidence type="ECO:0000256" key="3">
    <source>
        <dbReference type="ARBA" id="ARBA00012744"/>
    </source>
</evidence>
<dbReference type="PANTHER" id="PTHR10353">
    <property type="entry name" value="GLYCOSYL HYDROLASE"/>
    <property type="match status" value="1"/>
</dbReference>
<dbReference type="PROSITE" id="PS00653">
    <property type="entry name" value="GLYCOSYL_HYDROL_F1_2"/>
    <property type="match status" value="1"/>
</dbReference>
<evidence type="ECO:0000256" key="5">
    <source>
        <dbReference type="ARBA" id="ARBA00023001"/>
    </source>
</evidence>
<evidence type="ECO:0000256" key="7">
    <source>
        <dbReference type="ARBA" id="ARBA00023295"/>
    </source>
</evidence>
<dbReference type="RefSeq" id="WP_263371666.1">
    <property type="nucleotide sequence ID" value="NZ_JAGSYD010000003.1"/>
</dbReference>
<reference evidence="11" key="1">
    <citation type="journal article" date="2019" name="Int. J. Syst. Evol. Microbiol.">
        <title>The Global Catalogue of Microorganisms (GCM) 10K type strain sequencing project: providing services to taxonomists for standard genome sequencing and annotation.</title>
        <authorList>
            <consortium name="The Broad Institute Genomics Platform"/>
            <consortium name="The Broad Institute Genome Sequencing Center for Infectious Disease"/>
            <person name="Wu L."/>
            <person name="Ma J."/>
        </authorList>
    </citation>
    <scope>NUCLEOTIDE SEQUENCE [LARGE SCALE GENOMIC DNA]</scope>
    <source>
        <strain evidence="11">CGMCC 1.16026</strain>
    </source>
</reference>
<dbReference type="PRINTS" id="PR00131">
    <property type="entry name" value="GLHYDRLASE1"/>
</dbReference>
<keyword evidence="11" id="KW-1185">Reference proteome</keyword>
<comment type="caution">
    <text evidence="10">The sequence shown here is derived from an EMBL/GenBank/DDBJ whole genome shotgun (WGS) entry which is preliminary data.</text>
</comment>
<evidence type="ECO:0000256" key="6">
    <source>
        <dbReference type="ARBA" id="ARBA00023277"/>
    </source>
</evidence>
<evidence type="ECO:0000256" key="1">
    <source>
        <dbReference type="ARBA" id="ARBA00000448"/>
    </source>
</evidence>
<evidence type="ECO:0000256" key="9">
    <source>
        <dbReference type="RuleBase" id="RU361175"/>
    </source>
</evidence>
<comment type="catalytic activity">
    <reaction evidence="1 9">
        <text>Hydrolysis of terminal, non-reducing beta-D-glucosyl residues with release of beta-D-glucose.</text>
        <dbReference type="EC" id="3.2.1.21"/>
    </reaction>
</comment>
<keyword evidence="6" id="KW-0119">Carbohydrate metabolism</keyword>
<dbReference type="InterPro" id="IPR001360">
    <property type="entry name" value="Glyco_hydro_1"/>
</dbReference>
<dbReference type="PROSITE" id="PS51318">
    <property type="entry name" value="TAT"/>
    <property type="match status" value="1"/>
</dbReference>
<dbReference type="EC" id="3.2.1.21" evidence="3 9"/>
<dbReference type="InterPro" id="IPR017853">
    <property type="entry name" value="GH"/>
</dbReference>
<dbReference type="NCBIfam" id="TIGR03356">
    <property type="entry name" value="BGL"/>
    <property type="match status" value="1"/>
</dbReference>
<dbReference type="InterPro" id="IPR017736">
    <property type="entry name" value="Glyco_hydro_1_beta-glucosidase"/>
</dbReference>
<comment type="similarity">
    <text evidence="2 9">Belongs to the glycosyl hydrolase 1 family.</text>
</comment>
<keyword evidence="5" id="KW-0136">Cellulose degradation</keyword>
<keyword evidence="7 9" id="KW-0326">Glycosidase</keyword>
<dbReference type="InterPro" id="IPR033132">
    <property type="entry name" value="GH_1_N_CS"/>
</dbReference>
<evidence type="ECO:0000313" key="10">
    <source>
        <dbReference type="EMBL" id="MFC6645287.1"/>
    </source>
</evidence>
<evidence type="ECO:0000256" key="2">
    <source>
        <dbReference type="ARBA" id="ARBA00010838"/>
    </source>
</evidence>
<sequence length="482" mass="53261">MAISRRDLGKLLGSAAIASTVPTLEAEAPKAVANHAGRSFPEGFLWGSATASYQVEGAVKEGGRGVSIWDTFAHTPGKVDSGDTGDVADDFYHRFPQDIALMKELGLKTCRFSIAWPRIFPNGTGQPNQAGIDFYRRLADALLAAGIEPYATLYHWDLPQTLQDKGGWQNRDTAKAFAEYAGYTAGKLSDRVKHFMTMNEMRTFVEVGYQSGRHAPGLKLGRKDLAQLTHHVVLGHGLGVQAVRAHAQKGTLVGLAENVSSITPAIEAPEHIEAARKAMREDNTMYLGVILDGNYTDHYLQKLGADAPQFTAEDLRAISTPMDFVGVNVYTASYVRAADNELGYAHVPMPKSYPHMLSPWLNIGPEALYWVPKLVNDLWKPKALFITENGASSADTVNGDGHVYDMDRVMYLRNYLGHLQRAVAEGVPVKGYFLWSLLDNFEWADGYAKRFGIIYVDFKTQKRTPKLSADFYKEVIRRNALA</sequence>